<dbReference type="GO" id="GO:1990071">
    <property type="term" value="C:TRAPPII protein complex"/>
    <property type="evidence" value="ECO:0007669"/>
    <property type="project" value="InterPro"/>
</dbReference>
<accession>A0A8E0VK94</accession>
<dbReference type="InterPro" id="IPR056913">
    <property type="entry name" value="TRAPPC10/Trs130_N"/>
</dbReference>
<name>A0A8E0VK94_9TREM</name>
<evidence type="ECO:0000259" key="2">
    <source>
        <dbReference type="Pfam" id="PF23036"/>
    </source>
</evidence>
<protein>
    <recommendedName>
        <fullName evidence="2">TRAPPC10/Trs130 N-terminal domain-containing protein</fullName>
    </recommendedName>
</protein>
<evidence type="ECO:0000313" key="4">
    <source>
        <dbReference type="Proteomes" id="UP000728185"/>
    </source>
</evidence>
<dbReference type="InterPro" id="IPR045126">
    <property type="entry name" value="TRAPPC10/Trs130"/>
</dbReference>
<dbReference type="GO" id="GO:0034498">
    <property type="term" value="P:early endosome to Golgi transport"/>
    <property type="evidence" value="ECO:0007669"/>
    <property type="project" value="TreeGrafter"/>
</dbReference>
<feature type="compositionally biased region" description="Polar residues" evidence="1">
    <location>
        <begin position="905"/>
        <end position="914"/>
    </location>
</feature>
<sequence>MDFIPKPVISWAGHDTLVGELETRCSLTISKEPSMWRHSKHRGQYPVRIDCSFSRFTGTHLGSPIKVLSTGRPIRPVGSFQPMLYIYAISNNHTEYTSGGGRNKIASWLGHLQAGNISDWVILMIDADAQAGGPKMWQRSTVLHRIKKDFNINSDGFHFLQLPDPRAVEDKVFQDAWTTMIRALRKVILEVFRLTIVDYDVHLRLLEEARFTSGWDFFEYLNRKEELAQLYAMLGGYDDALHEYCEIETFFSSCAGTEFTSDDKHTPWVSQLIQTSCANPSEPSFLACFPVVPSVVNSDQAVRIRERTATLFDIRTYLLSKQLELLTLLNKLHKIPFRVFSCISTTLEQARNLKIFLEPVFECCWAFLVAIHCLELLRHRNSTTASQRDATSSVNLILFTAFGPQATLKPLDISNNSAETNFQPWNNVLLRSSNDADNPMAEPLSLLADVIYTFITSSGGGVGQKSKIKSFEPLIPSPPVCHALVDLWLIAFVNLTRLGYLLKLWTPNTTPAPDSRHMVALHSLQSAIHKCASSTRTNLAAFGLSIHKHMHSLLSSHRIYTEIYVAMGQILIGLFKLIGRSSKATYASSILANFLQTQGAKQQACVLYTHGVIAYLRDGWPLLATQTCLRLACCLRALLEEMKRNQLCSDSALVRYLHCSLCLSCADPAVLSAVTKSYNIAPETKPDYALPFDGSVPLNQLISPNFWWSQCCRVLRLFPSDHLWDCTRMLQSPFKLITVELNDASENGIQTITVIIEVISYVSFITRISAIASQPRSDDWFSVMDYGHVTQILRRLNDKPGSDSRSSPYSIDKENNVPEHDLIAVELRRLSSRSEYHSEPRAPLSTRASIDLIQTENMGKVEIAAPQIPSVTKSTEELGTATPRQRKSSFLDVAASWATRPAWKSQEQLNQKPQPSTPAEDVFPKLNSRNLLPLSPIESPGSCIHDRSHSIGASPCVVISPLLSVSEPDREGNRRSTSSEPRTGFANRSFSFLESTGPATKDILMDTQLSLFTDYRPTRCPNNLTQFFTPHPKHPDLIRLNPGLNRITLVNQNPGFMIPADVRISVLNRVPKEESSPSVKVEKTKEDIPLHLVCRVQSQHFHSTWFNHALLDSLLPKLHVIGLMEPSNTTRVILGLRCPINLEVESGKLELSEQSEANISLYRIIHRLNSQSHAPLGPTGGPTRVPKVINDYRVSPVLVGEGDRRGTKARITVASQLMPNDYRCELLDGPVRLVPVTEASVNDGNYQRRRFRLSKPLWIRAFADKDEFAVSMPSGYLHRLEVEIIRPLALNLTVSTFQKTDLAVFAIRIACMDLHDSTFRMTSPLQQPNLEPDIPLTFRLSKCQLLLTAPNVPDSILTKGTESKQTANSAVMSTESDPVSDASTNSPKDGGKLASGTDVTLNKGTKKTRNSMVGVPIDPRSMEVVVNRLCPVTLLWKLKFDEFRQFVNSVLERFSEPPEARFQCVFSTLDDPSCESQLSFNRRISPIRQPVGDKPPALSGLLVRNRKERGSS</sequence>
<feature type="domain" description="TRAPPC10/Trs130 N-terminal" evidence="2">
    <location>
        <begin position="6"/>
        <end position="334"/>
    </location>
</feature>
<feature type="region of interest" description="Disordered" evidence="1">
    <location>
        <begin position="1357"/>
        <end position="1404"/>
    </location>
</feature>
<dbReference type="GO" id="GO:0005829">
    <property type="term" value="C:cytosol"/>
    <property type="evidence" value="ECO:0007669"/>
    <property type="project" value="GOC"/>
</dbReference>
<dbReference type="PANTHER" id="PTHR13251:SF3">
    <property type="entry name" value="TRAFFICKING PROTEIN PARTICLE COMPLEX SUBUNIT 10"/>
    <property type="match status" value="1"/>
</dbReference>
<keyword evidence="4" id="KW-1185">Reference proteome</keyword>
<dbReference type="OrthoDB" id="10256906at2759"/>
<gene>
    <name evidence="3" type="ORF">FBUS_03731</name>
</gene>
<reference evidence="3" key="1">
    <citation type="submission" date="2019-05" db="EMBL/GenBank/DDBJ databases">
        <title>Annotation for the trematode Fasciolopsis buski.</title>
        <authorList>
            <person name="Choi Y.-J."/>
        </authorList>
    </citation>
    <scope>NUCLEOTIDE SEQUENCE</scope>
    <source>
        <strain evidence="3">HT</strain>
        <tissue evidence="3">Whole worm</tissue>
    </source>
</reference>
<dbReference type="Proteomes" id="UP000728185">
    <property type="component" value="Unassembled WGS sequence"/>
</dbReference>
<feature type="compositionally biased region" description="Polar residues" evidence="1">
    <location>
        <begin position="1358"/>
        <end position="1387"/>
    </location>
</feature>
<organism evidence="3 4">
    <name type="scientific">Fasciolopsis buskii</name>
    <dbReference type="NCBI Taxonomy" id="27845"/>
    <lineage>
        <taxon>Eukaryota</taxon>
        <taxon>Metazoa</taxon>
        <taxon>Spiralia</taxon>
        <taxon>Lophotrochozoa</taxon>
        <taxon>Platyhelminthes</taxon>
        <taxon>Trematoda</taxon>
        <taxon>Digenea</taxon>
        <taxon>Plagiorchiida</taxon>
        <taxon>Echinostomata</taxon>
        <taxon>Echinostomatoidea</taxon>
        <taxon>Fasciolidae</taxon>
        <taxon>Fasciolopsis</taxon>
    </lineage>
</organism>
<dbReference type="GO" id="GO:0006891">
    <property type="term" value="P:intra-Golgi vesicle-mediated transport"/>
    <property type="evidence" value="ECO:0007669"/>
    <property type="project" value="TreeGrafter"/>
</dbReference>
<dbReference type="Pfam" id="PF23036">
    <property type="entry name" value="TRAPPC10_1st"/>
    <property type="match status" value="1"/>
</dbReference>
<comment type="caution">
    <text evidence="3">The sequence shown here is derived from an EMBL/GenBank/DDBJ whole genome shotgun (WGS) entry which is preliminary data.</text>
</comment>
<evidence type="ECO:0000256" key="1">
    <source>
        <dbReference type="SAM" id="MobiDB-lite"/>
    </source>
</evidence>
<evidence type="ECO:0000313" key="3">
    <source>
        <dbReference type="EMBL" id="KAA0198239.1"/>
    </source>
</evidence>
<feature type="region of interest" description="Disordered" evidence="1">
    <location>
        <begin position="902"/>
        <end position="921"/>
    </location>
</feature>
<dbReference type="PANTHER" id="PTHR13251">
    <property type="entry name" value="EPILEPSY HOLOPROSENCEPHALY CANDIDATE 1/TMEM1"/>
    <property type="match status" value="1"/>
</dbReference>
<dbReference type="EMBL" id="LUCM01001868">
    <property type="protein sequence ID" value="KAA0198239.1"/>
    <property type="molecule type" value="Genomic_DNA"/>
</dbReference>
<proteinExistence type="predicted"/>